<keyword evidence="2" id="KW-0378">Hydrolase</keyword>
<proteinExistence type="inferred from homology"/>
<evidence type="ECO:0000256" key="3">
    <source>
        <dbReference type="ARBA" id="ARBA00023145"/>
    </source>
</evidence>
<protein>
    <submittedName>
        <fullName evidence="6">Penicillin acylase family protein</fullName>
    </submittedName>
</protein>
<keyword evidence="7" id="KW-1185">Reference proteome</keyword>
<dbReference type="InterPro" id="IPR002692">
    <property type="entry name" value="S45"/>
</dbReference>
<dbReference type="RefSeq" id="WP_137091531.1">
    <property type="nucleotide sequence ID" value="NZ_CP028923.1"/>
</dbReference>
<keyword evidence="3" id="KW-0865">Zymogen</keyword>
<dbReference type="Gene3D" id="2.30.120.10">
    <property type="match status" value="1"/>
</dbReference>
<dbReference type="InterPro" id="IPR043147">
    <property type="entry name" value="Penicillin_amidase_A-knob"/>
</dbReference>
<dbReference type="GO" id="GO:0046872">
    <property type="term" value="F:metal ion binding"/>
    <property type="evidence" value="ECO:0007669"/>
    <property type="project" value="UniProtKB-KW"/>
</dbReference>
<feature type="active site" description="Nucleophile" evidence="4">
    <location>
        <position position="281"/>
    </location>
</feature>
<evidence type="ECO:0000256" key="2">
    <source>
        <dbReference type="ARBA" id="ARBA00022801"/>
    </source>
</evidence>
<comment type="cofactor">
    <cofactor evidence="5">
        <name>Ca(2+)</name>
        <dbReference type="ChEBI" id="CHEBI:29108"/>
    </cofactor>
    <text evidence="5">Binds 1 Ca(2+) ion per dimer.</text>
</comment>
<organism evidence="6 7">
    <name type="scientific">Mangrovivirga cuniculi</name>
    <dbReference type="NCBI Taxonomy" id="2715131"/>
    <lineage>
        <taxon>Bacteria</taxon>
        <taxon>Pseudomonadati</taxon>
        <taxon>Bacteroidota</taxon>
        <taxon>Cytophagia</taxon>
        <taxon>Cytophagales</taxon>
        <taxon>Mangrovivirgaceae</taxon>
        <taxon>Mangrovivirga</taxon>
    </lineage>
</organism>
<keyword evidence="5" id="KW-0479">Metal-binding</keyword>
<keyword evidence="5" id="KW-0106">Calcium</keyword>
<dbReference type="Gene3D" id="1.10.439.10">
    <property type="entry name" value="Penicillin Amidohydrolase, domain 1"/>
    <property type="match status" value="1"/>
</dbReference>
<dbReference type="InterPro" id="IPR014395">
    <property type="entry name" value="Pen/GL7ACA/AHL_acylase"/>
</dbReference>
<dbReference type="OrthoDB" id="9759796at2"/>
<name>A0A4D7K515_9BACT</name>
<feature type="binding site" evidence="5">
    <location>
        <position position="353"/>
    </location>
    <ligand>
        <name>Ca(2+)</name>
        <dbReference type="ChEBI" id="CHEBI:29108"/>
    </ligand>
</feature>
<dbReference type="PANTHER" id="PTHR34218">
    <property type="entry name" value="PEPTIDASE S45 PENICILLIN AMIDASE"/>
    <property type="match status" value="1"/>
</dbReference>
<dbReference type="PANTHER" id="PTHR34218:SF4">
    <property type="entry name" value="ACYL-HOMOSERINE LACTONE ACYLASE QUIP"/>
    <property type="match status" value="1"/>
</dbReference>
<dbReference type="CDD" id="cd03747">
    <property type="entry name" value="Ntn_PGA_like"/>
    <property type="match status" value="1"/>
</dbReference>
<evidence type="ECO:0000313" key="7">
    <source>
        <dbReference type="Proteomes" id="UP000298616"/>
    </source>
</evidence>
<evidence type="ECO:0000256" key="5">
    <source>
        <dbReference type="PIRSR" id="PIRSR001227-2"/>
    </source>
</evidence>
<dbReference type="InterPro" id="IPR043146">
    <property type="entry name" value="Penicillin_amidase_N_B-knob"/>
</dbReference>
<evidence type="ECO:0000256" key="1">
    <source>
        <dbReference type="ARBA" id="ARBA00006586"/>
    </source>
</evidence>
<dbReference type="GO" id="GO:0017000">
    <property type="term" value="P:antibiotic biosynthetic process"/>
    <property type="evidence" value="ECO:0007669"/>
    <property type="project" value="InterPro"/>
</dbReference>
<dbReference type="Proteomes" id="UP000298616">
    <property type="component" value="Chromosome"/>
</dbReference>
<dbReference type="InterPro" id="IPR023343">
    <property type="entry name" value="Penicillin_amidase_dom1"/>
</dbReference>
<accession>A0A4D7K515</accession>
<dbReference type="EMBL" id="CP028923">
    <property type="protein sequence ID" value="QCK15934.1"/>
    <property type="molecule type" value="Genomic_DNA"/>
</dbReference>
<sequence>MNWLRFFFALALCLAWVYFLSNPISLGDTNIPPPGKIMSVNEGFWQNSEPVDSNEKSFEITVDSLKGSVSVVYDSLNIPHIFADNRYDMFFAQGYVTARDRLWQMDFQVRGAAGRISEIVGDVALDYDRSIRRKGLPGSAENAVQELLSDPETREAVLAYTSGVNQYISELEEKDYPVEYKILNYEPENWSPLKTALLLKMMANDLAYRNNDFQYTNLYSKLGKDLFDLLYPDRMENEDPVINPDRKWDFEGYKYESSTIDSLAEVYPKNMLDQPDKDNGSNNWAVSGSKTKSGYPILANDPHLKLRLPAIWYMVHLKSPGYDVMGASLPGAPTVISGFNRDISWGVTNARRDLVDWYSIQFKNKERKQYYHQGKYYPTRSKIETIKIKGKDDFKDTVIYTHHGPVMYDQSFKGDSTRIGFAMKWIAHEKSNELKTFLGLNSAENYDDYRESLEHYISPAQNFVFASTNGDIAMTIQGKFPVKFPEQGKFIMDGTSSIYDWSEYIPMEYNASSLNPDRGFVSSANQVPTTPDYPYWYLGGDFEYYRNRVINDKLSSMEEITIEDMKELQKNNLDLKAREILPWLLDTLDQSGFNERQLEVYNTLKEWNFMADPEKVAPVYFDIWYDTLDDMIWKPIKNFEGPTKMPEYGVISSLLINGTIEPYLDTFNISLGDSIRESFIRSIAVIDTLRSQRNDSLTWASYKDTYAEHLVPMFKSFNEEHLNIGGGKNIVNATSENHGPAWRMIVSLEPGNIEAYAIIAGGQSGNPGSVRYNQYIRDWAQGKYYRLNFAETEENLIGKTLKLDIKQETK</sequence>
<dbReference type="Gene3D" id="3.60.20.10">
    <property type="entry name" value="Glutamine Phosphoribosylpyrophosphate, subunit 1, domain 1"/>
    <property type="match status" value="1"/>
</dbReference>
<comment type="similarity">
    <text evidence="1">Belongs to the peptidase S45 family.</text>
</comment>
<dbReference type="KEGG" id="fpf:DCC35_14895"/>
<dbReference type="Pfam" id="PF01804">
    <property type="entry name" value="Penicil_amidase"/>
    <property type="match status" value="1"/>
</dbReference>
<dbReference type="GO" id="GO:0016811">
    <property type="term" value="F:hydrolase activity, acting on carbon-nitrogen (but not peptide) bonds, in linear amides"/>
    <property type="evidence" value="ECO:0007669"/>
    <property type="project" value="InterPro"/>
</dbReference>
<reference evidence="6 7" key="1">
    <citation type="submission" date="2018-04" db="EMBL/GenBank/DDBJ databases">
        <title>Complete genome uncultured novel isolate.</title>
        <authorList>
            <person name="Merlino G."/>
        </authorList>
    </citation>
    <scope>NUCLEOTIDE SEQUENCE [LARGE SCALE GENOMIC DNA]</scope>
    <source>
        <strain evidence="7">R1DC9</strain>
    </source>
</reference>
<gene>
    <name evidence="6" type="ORF">DCC35_14895</name>
</gene>
<feature type="binding site" evidence="5">
    <location>
        <position position="355"/>
    </location>
    <ligand>
        <name>Ca(2+)</name>
        <dbReference type="ChEBI" id="CHEBI:29108"/>
    </ligand>
</feature>
<dbReference type="Gene3D" id="1.10.1400.10">
    <property type="match status" value="1"/>
</dbReference>
<dbReference type="InterPro" id="IPR029055">
    <property type="entry name" value="Ntn_hydrolases_N"/>
</dbReference>
<evidence type="ECO:0000256" key="4">
    <source>
        <dbReference type="PIRSR" id="PIRSR001227-1"/>
    </source>
</evidence>
<dbReference type="PIRSF" id="PIRSF001227">
    <property type="entry name" value="Pen_acylase"/>
    <property type="match status" value="1"/>
</dbReference>
<feature type="binding site" evidence="5">
    <location>
        <position position="356"/>
    </location>
    <ligand>
        <name>Ca(2+)</name>
        <dbReference type="ChEBI" id="CHEBI:29108"/>
    </ligand>
</feature>
<dbReference type="SUPFAM" id="SSF56235">
    <property type="entry name" value="N-terminal nucleophile aminohydrolases (Ntn hydrolases)"/>
    <property type="match status" value="1"/>
</dbReference>
<dbReference type="AlphaFoldDB" id="A0A4D7K515"/>
<evidence type="ECO:0000313" key="6">
    <source>
        <dbReference type="EMBL" id="QCK15934.1"/>
    </source>
</evidence>